<feature type="domain" description="Tyr recombinase" evidence="2">
    <location>
        <begin position="57"/>
        <end position="158"/>
    </location>
</feature>
<organism evidence="3 4">
    <name type="scientific">Clostridium porci</name>
    <dbReference type="NCBI Taxonomy" id="2605778"/>
    <lineage>
        <taxon>Bacteria</taxon>
        <taxon>Bacillati</taxon>
        <taxon>Bacillota</taxon>
        <taxon>Clostridia</taxon>
        <taxon>Eubacteriales</taxon>
        <taxon>Clostridiaceae</taxon>
        <taxon>Clostridium</taxon>
    </lineage>
</organism>
<comment type="caution">
    <text evidence="3">The sequence shown here is derived from an EMBL/GenBank/DDBJ whole genome shotgun (WGS) entry which is preliminary data.</text>
</comment>
<dbReference type="InterPro" id="IPR011010">
    <property type="entry name" value="DNA_brk_join_enz"/>
</dbReference>
<evidence type="ECO:0000313" key="4">
    <source>
        <dbReference type="Proteomes" id="UP000429958"/>
    </source>
</evidence>
<keyword evidence="1" id="KW-0233">DNA recombination</keyword>
<gene>
    <name evidence="3" type="ORF">FYJ39_06130</name>
</gene>
<dbReference type="GO" id="GO:0006310">
    <property type="term" value="P:DNA recombination"/>
    <property type="evidence" value="ECO:0007669"/>
    <property type="project" value="UniProtKB-KW"/>
</dbReference>
<proteinExistence type="predicted"/>
<protein>
    <submittedName>
        <fullName evidence="3">Tyrosine-type recombinase/integrase</fullName>
    </submittedName>
</protein>
<keyword evidence="4" id="KW-1185">Reference proteome</keyword>
<dbReference type="InterPro" id="IPR002104">
    <property type="entry name" value="Integrase_catalytic"/>
</dbReference>
<dbReference type="GO" id="GO:0015074">
    <property type="term" value="P:DNA integration"/>
    <property type="evidence" value="ECO:0007669"/>
    <property type="project" value="InterPro"/>
</dbReference>
<evidence type="ECO:0000256" key="1">
    <source>
        <dbReference type="ARBA" id="ARBA00023172"/>
    </source>
</evidence>
<reference evidence="3 4" key="1">
    <citation type="submission" date="2019-08" db="EMBL/GenBank/DDBJ databases">
        <title>In-depth cultivation of the pig gut microbiome towards novel bacterial diversity and tailored functional studies.</title>
        <authorList>
            <person name="Wylensek D."/>
            <person name="Hitch T.C.A."/>
            <person name="Clavel T."/>
        </authorList>
    </citation>
    <scope>NUCLEOTIDE SEQUENCE [LARGE SCALE GENOMIC DNA]</scope>
    <source>
        <strain evidence="3 4">WCA-389-WT-23D1</strain>
    </source>
</reference>
<dbReference type="SUPFAM" id="SSF56349">
    <property type="entry name" value="DNA breaking-rejoining enzymes"/>
    <property type="match status" value="1"/>
</dbReference>
<dbReference type="InterPro" id="IPR013762">
    <property type="entry name" value="Integrase-like_cat_sf"/>
</dbReference>
<sequence>MSDEIEKTMRKYQPNWQAATQKRRKSFLQNFVRYLLNHDVQAFLPGYDALRTAQVNFKPYIFSRGEIDELFCLSGWIHPNYRQQHIFYPVLFRVLYGTGMRISEALRLTMEDVNLDEKVICVVDPKNHKDRHLPISGSLAEYCFWYCSKIHPAWHSNC</sequence>
<dbReference type="EMBL" id="VUMD01000004">
    <property type="protein sequence ID" value="MSS36159.1"/>
    <property type="molecule type" value="Genomic_DNA"/>
</dbReference>
<dbReference type="PROSITE" id="PS51898">
    <property type="entry name" value="TYR_RECOMBINASE"/>
    <property type="match status" value="1"/>
</dbReference>
<dbReference type="Pfam" id="PF00589">
    <property type="entry name" value="Phage_integrase"/>
    <property type="match status" value="1"/>
</dbReference>
<name>A0A7X2TBP9_9CLOT</name>
<evidence type="ECO:0000259" key="2">
    <source>
        <dbReference type="PROSITE" id="PS51898"/>
    </source>
</evidence>
<accession>A0A7X2TBP9</accession>
<dbReference type="Proteomes" id="UP000429958">
    <property type="component" value="Unassembled WGS sequence"/>
</dbReference>
<dbReference type="GO" id="GO:0003677">
    <property type="term" value="F:DNA binding"/>
    <property type="evidence" value="ECO:0007669"/>
    <property type="project" value="InterPro"/>
</dbReference>
<dbReference type="Gene3D" id="1.10.443.10">
    <property type="entry name" value="Intergrase catalytic core"/>
    <property type="match status" value="1"/>
</dbReference>
<evidence type="ECO:0000313" key="3">
    <source>
        <dbReference type="EMBL" id="MSS36159.1"/>
    </source>
</evidence>
<dbReference type="AlphaFoldDB" id="A0A7X2TBP9"/>